<dbReference type="Proteomes" id="UP000830158">
    <property type="component" value="Chromosome"/>
</dbReference>
<dbReference type="RefSeq" id="WP_205413211.1">
    <property type="nucleotide sequence ID" value="NZ_CP091196.1"/>
</dbReference>
<evidence type="ECO:0000313" key="2">
    <source>
        <dbReference type="Proteomes" id="UP000830158"/>
    </source>
</evidence>
<sequence>MGGHRLDLGDSLPKVSVITAVHRGGHHFLRQAYASLRDQVLPSGWEWEWCLQEDGDSGVLDALPPDDRVLPGSGLPGRAAVARTMALARATGSVVRTLDADDVLLPGALARDIEALGRVAWCTSACVDLLPDGSTRPGPYDPPAGPVAPGRFYAEQAGDRLSVQANTFAAHTDLVRALGGWPALTGAETVGLLLAAEAVAPGEFIAEPSVLYRKHDAQTTAADRYWDEAEAAARMESVLARAETLRRAGWRWRSA</sequence>
<proteinExistence type="predicted"/>
<gene>
    <name evidence="1" type="ORF">L1857_25440</name>
</gene>
<accession>A0ABY4P0Q4</accession>
<evidence type="ECO:0000313" key="1">
    <source>
        <dbReference type="EMBL" id="UQS25914.1"/>
    </source>
</evidence>
<dbReference type="InterPro" id="IPR029044">
    <property type="entry name" value="Nucleotide-diphossugar_trans"/>
</dbReference>
<protein>
    <recommendedName>
        <fullName evidence="3">Glycosyltransferase</fullName>
    </recommendedName>
</protein>
<reference evidence="1" key="1">
    <citation type="submission" date="2022-01" db="EMBL/GenBank/DDBJ databases">
        <title>PSI-footprinting approach for the identification of protein synthesis inhibitor producers.</title>
        <authorList>
            <person name="Handel F."/>
            <person name="Kulik A."/>
            <person name="Wex K.W."/>
            <person name="Berscheid A."/>
            <person name="Saur J.S."/>
            <person name="Winkler A."/>
            <person name="Wibberg D."/>
            <person name="Kalinowski J."/>
            <person name="Broetz-Oesterhelt H."/>
            <person name="Mast Y."/>
        </authorList>
    </citation>
    <scope>NUCLEOTIDE SEQUENCE</scope>
    <source>
        <strain evidence="1">KNN 49.3e</strain>
    </source>
</reference>
<dbReference type="SUPFAM" id="SSF53448">
    <property type="entry name" value="Nucleotide-diphospho-sugar transferases"/>
    <property type="match status" value="1"/>
</dbReference>
<dbReference type="EMBL" id="CP091196">
    <property type="protein sequence ID" value="UQS25914.1"/>
    <property type="molecule type" value="Genomic_DNA"/>
</dbReference>
<name>A0ABY4P0Q4_9PSEU</name>
<organism evidence="1 2">
    <name type="scientific">Amycolatopsis thermalba</name>
    <dbReference type="NCBI Taxonomy" id="944492"/>
    <lineage>
        <taxon>Bacteria</taxon>
        <taxon>Bacillati</taxon>
        <taxon>Actinomycetota</taxon>
        <taxon>Actinomycetes</taxon>
        <taxon>Pseudonocardiales</taxon>
        <taxon>Pseudonocardiaceae</taxon>
        <taxon>Amycolatopsis</taxon>
    </lineage>
</organism>
<evidence type="ECO:0008006" key="3">
    <source>
        <dbReference type="Google" id="ProtNLM"/>
    </source>
</evidence>
<dbReference type="Gene3D" id="3.90.550.10">
    <property type="entry name" value="Spore Coat Polysaccharide Biosynthesis Protein SpsA, Chain A"/>
    <property type="match status" value="1"/>
</dbReference>
<keyword evidence="2" id="KW-1185">Reference proteome</keyword>